<dbReference type="EMBL" id="JACARG010000014">
    <property type="protein sequence ID" value="NWE12785.1"/>
    <property type="molecule type" value="Genomic_DNA"/>
</dbReference>
<evidence type="ECO:0000313" key="3">
    <source>
        <dbReference type="Proteomes" id="UP000531950"/>
    </source>
</evidence>
<evidence type="ECO:0000256" key="1">
    <source>
        <dbReference type="SAM" id="Coils"/>
    </source>
</evidence>
<evidence type="ECO:0000313" key="2">
    <source>
        <dbReference type="EMBL" id="NWE12785.1"/>
    </source>
</evidence>
<sequence>MVGKIEPRFGAEVYISEAGNICIKQEQDMRESPILIFHEQEVDSLIELLNQAKLDLAEERRVAEENDAN</sequence>
<dbReference type="Proteomes" id="UP000531950">
    <property type="component" value="Unassembled WGS sequence"/>
</dbReference>
<dbReference type="RefSeq" id="WP_177076775.1">
    <property type="nucleotide sequence ID" value="NZ_JACARG010000014.1"/>
</dbReference>
<comment type="caution">
    <text evidence="2">The sequence shown here is derived from an EMBL/GenBank/DDBJ whole genome shotgun (WGS) entry which is preliminary data.</text>
</comment>
<accession>A0A7Y8EEC9</accession>
<dbReference type="AlphaFoldDB" id="A0A7Y8EEC9"/>
<gene>
    <name evidence="2" type="ORF">HX822_07535</name>
</gene>
<protein>
    <submittedName>
        <fullName evidence="2">Uncharacterized protein</fullName>
    </submittedName>
</protein>
<name>A0A7Y8EEC9_9PSED</name>
<reference evidence="2 3" key="1">
    <citation type="submission" date="2020-04" db="EMBL/GenBank/DDBJ databases">
        <title>Molecular characterization of pseudomonads from Agaricus bisporus reveal novel blotch 2 pathogens in Western Europe.</title>
        <authorList>
            <person name="Taparia T."/>
            <person name="Krijger M."/>
            <person name="Haynes E."/>
            <person name="Elpinstone J.G."/>
            <person name="Noble R."/>
            <person name="Van Der Wolf J."/>
        </authorList>
    </citation>
    <scope>NUCLEOTIDE SEQUENCE [LARGE SCALE GENOMIC DNA]</scope>
    <source>
        <strain evidence="2 3">IPO3782</strain>
    </source>
</reference>
<organism evidence="2 3">
    <name type="scientific">Pseudomonas yamanorum</name>
    <dbReference type="NCBI Taxonomy" id="515393"/>
    <lineage>
        <taxon>Bacteria</taxon>
        <taxon>Pseudomonadati</taxon>
        <taxon>Pseudomonadota</taxon>
        <taxon>Gammaproteobacteria</taxon>
        <taxon>Pseudomonadales</taxon>
        <taxon>Pseudomonadaceae</taxon>
        <taxon>Pseudomonas</taxon>
    </lineage>
</organism>
<feature type="coiled-coil region" evidence="1">
    <location>
        <begin position="35"/>
        <end position="66"/>
    </location>
</feature>
<keyword evidence="1" id="KW-0175">Coiled coil</keyword>
<proteinExistence type="predicted"/>